<evidence type="ECO:0000256" key="5">
    <source>
        <dbReference type="ARBA" id="ARBA00023027"/>
    </source>
</evidence>
<dbReference type="HOGENOM" id="CLU_023810_1_2_9"/>
<feature type="active site" description="Nucleophile" evidence="8">
    <location>
        <position position="260"/>
    </location>
</feature>
<dbReference type="EC" id="1.1.1.22" evidence="3 7"/>
<dbReference type="SUPFAM" id="SSF51735">
    <property type="entry name" value="NAD(P)-binding Rossmann-fold domains"/>
    <property type="match status" value="1"/>
</dbReference>
<dbReference type="SUPFAM" id="SSF52413">
    <property type="entry name" value="UDP-glucose/GDP-mannose dehydrogenase C-terminal domain"/>
    <property type="match status" value="1"/>
</dbReference>
<accession>A0A0D5NNA7</accession>
<feature type="binding site" evidence="10">
    <location>
        <position position="35"/>
    </location>
    <ligand>
        <name>NAD(+)</name>
        <dbReference type="ChEBI" id="CHEBI:57540"/>
    </ligand>
</feature>
<dbReference type="GO" id="GO:0003979">
    <property type="term" value="F:UDP-glucose 6-dehydrogenase activity"/>
    <property type="evidence" value="ECO:0007669"/>
    <property type="project" value="UniProtKB-EC"/>
</dbReference>
<comment type="catalytic activity">
    <reaction evidence="6 7">
        <text>UDP-alpha-D-glucose + 2 NAD(+) + H2O = UDP-alpha-D-glucuronate + 2 NADH + 3 H(+)</text>
        <dbReference type="Rhea" id="RHEA:23596"/>
        <dbReference type="ChEBI" id="CHEBI:15377"/>
        <dbReference type="ChEBI" id="CHEBI:15378"/>
        <dbReference type="ChEBI" id="CHEBI:57540"/>
        <dbReference type="ChEBI" id="CHEBI:57945"/>
        <dbReference type="ChEBI" id="CHEBI:58052"/>
        <dbReference type="ChEBI" id="CHEBI:58885"/>
        <dbReference type="EC" id="1.1.1.22"/>
    </reaction>
</comment>
<organism evidence="12 13">
    <name type="scientific">Paenibacillus beijingensis</name>
    <dbReference type="NCBI Taxonomy" id="1126833"/>
    <lineage>
        <taxon>Bacteria</taxon>
        <taxon>Bacillati</taxon>
        <taxon>Bacillota</taxon>
        <taxon>Bacilli</taxon>
        <taxon>Bacillales</taxon>
        <taxon>Paenibacillaceae</taxon>
        <taxon>Paenibacillus</taxon>
    </lineage>
</organism>
<dbReference type="InterPro" id="IPR008927">
    <property type="entry name" value="6-PGluconate_DH-like_C_sf"/>
</dbReference>
<feature type="binding site" evidence="9">
    <location>
        <begin position="249"/>
        <end position="253"/>
    </location>
    <ligand>
        <name>substrate</name>
    </ligand>
</feature>
<sequence>MKLCVVGAGYVGLTTAAVLSELGHTVYCMDLDDGKVQRLNRGIVPIYEPGLDEMIRRNAERNSLFFDTDIIGAMKQCPVIIIAVGTPSAKDGRADMVYLNGVLDELCQAIESHKTIIVKSTVPPGTSDWLERVLIERGVPEGRFDIVMNPEFLREGTAIHDTIHPDRIVIGAKSEAAALTVKNLYASIQTVFLLTDRTGAEMIKYASNAFLATKISFINEISRICEAYGTDVMNVAAGIGLDTRIGSRFLQAGLGYGGSCLPKDVRALNHAADTKKVKLKLLEAVEQINRSQVDVYMNKLFQTLGNSSDKRTIAVLGATFKENTDDIRYSQAIALMDKLVRKGCHVHAYDPIVSPKLLSVDWYETPYDAVNGADAVVIATNWGEFAQLDWNKIRDLMAGDIVLDGRNGIDKSSIEMTGLRYVGVGRG</sequence>
<evidence type="ECO:0000313" key="12">
    <source>
        <dbReference type="EMBL" id="AJY76751.1"/>
    </source>
</evidence>
<dbReference type="KEGG" id="pbj:VN24_22005"/>
<evidence type="ECO:0000256" key="3">
    <source>
        <dbReference type="ARBA" id="ARBA00012954"/>
    </source>
</evidence>
<evidence type="ECO:0000256" key="8">
    <source>
        <dbReference type="PIRSR" id="PIRSR500134-1"/>
    </source>
</evidence>
<dbReference type="Pfam" id="PF03720">
    <property type="entry name" value="UDPG_MGDP_dh_C"/>
    <property type="match status" value="1"/>
</dbReference>
<gene>
    <name evidence="12" type="ORF">VN24_22005</name>
</gene>
<dbReference type="PIRSF" id="PIRSF500134">
    <property type="entry name" value="UDPglc_DH_bac"/>
    <property type="match status" value="1"/>
</dbReference>
<evidence type="ECO:0000256" key="4">
    <source>
        <dbReference type="ARBA" id="ARBA00023002"/>
    </source>
</evidence>
<feature type="binding site" evidence="9">
    <location>
        <position position="321"/>
    </location>
    <ligand>
        <name>substrate</name>
    </ligand>
</feature>
<dbReference type="InterPro" id="IPR014026">
    <property type="entry name" value="UDP-Glc/GDP-Man_DH_dimer"/>
</dbReference>
<feature type="domain" description="UDP-glucose/GDP-mannose dehydrogenase C-terminal" evidence="11">
    <location>
        <begin position="314"/>
        <end position="411"/>
    </location>
</feature>
<dbReference type="PIRSF" id="PIRSF000124">
    <property type="entry name" value="UDPglc_GDPman_dh"/>
    <property type="match status" value="1"/>
</dbReference>
<dbReference type="InterPro" id="IPR001732">
    <property type="entry name" value="UDP-Glc/GDP-Man_DH_N"/>
</dbReference>
<dbReference type="GO" id="GO:0051287">
    <property type="term" value="F:NAD binding"/>
    <property type="evidence" value="ECO:0007669"/>
    <property type="project" value="InterPro"/>
</dbReference>
<keyword evidence="5 7" id="KW-0520">NAD</keyword>
<dbReference type="UniPathway" id="UPA00038">
    <property type="reaction ID" value="UER00491"/>
</dbReference>
<reference evidence="12 13" key="1">
    <citation type="journal article" date="2015" name="J. Biotechnol.">
        <title>Complete genome sequence of Paenibacillus beijingensis 7188(T) (=DSM 24997(T)), a novel rhizobacterium from jujube garden soil.</title>
        <authorList>
            <person name="Kwak Y."/>
            <person name="Shin J.H."/>
        </authorList>
    </citation>
    <scope>NUCLEOTIDE SEQUENCE [LARGE SCALE GENOMIC DNA]</scope>
    <source>
        <strain evidence="12 13">DSM 24997</strain>
    </source>
</reference>
<dbReference type="GO" id="GO:0000271">
    <property type="term" value="P:polysaccharide biosynthetic process"/>
    <property type="evidence" value="ECO:0007669"/>
    <property type="project" value="InterPro"/>
</dbReference>
<evidence type="ECO:0000256" key="7">
    <source>
        <dbReference type="PIRNR" id="PIRNR000124"/>
    </source>
</evidence>
<feature type="binding site" evidence="10">
    <location>
        <position position="86"/>
    </location>
    <ligand>
        <name>NAD(+)</name>
        <dbReference type="ChEBI" id="CHEBI:57540"/>
    </ligand>
</feature>
<evidence type="ECO:0000256" key="6">
    <source>
        <dbReference type="ARBA" id="ARBA00047473"/>
    </source>
</evidence>
<dbReference type="PANTHER" id="PTHR43750:SF3">
    <property type="entry name" value="UDP-GLUCOSE 6-DEHYDROGENASE TUAD"/>
    <property type="match status" value="1"/>
</dbReference>
<dbReference type="EMBL" id="CP011058">
    <property type="protein sequence ID" value="AJY76751.1"/>
    <property type="molecule type" value="Genomic_DNA"/>
</dbReference>
<dbReference type="Proteomes" id="UP000032633">
    <property type="component" value="Chromosome"/>
</dbReference>
<dbReference type="SMART" id="SM00984">
    <property type="entry name" value="UDPG_MGDP_dh_C"/>
    <property type="match status" value="1"/>
</dbReference>
<evidence type="ECO:0000259" key="11">
    <source>
        <dbReference type="SMART" id="SM00984"/>
    </source>
</evidence>
<feature type="binding site" evidence="9">
    <location>
        <begin position="152"/>
        <end position="155"/>
    </location>
    <ligand>
        <name>substrate</name>
    </ligand>
</feature>
<dbReference type="InterPro" id="IPR036291">
    <property type="entry name" value="NAD(P)-bd_dom_sf"/>
</dbReference>
<evidence type="ECO:0000256" key="1">
    <source>
        <dbReference type="ARBA" id="ARBA00004701"/>
    </source>
</evidence>
<comment type="similarity">
    <text evidence="2 7">Belongs to the UDP-glucose/GDP-mannose dehydrogenase family.</text>
</comment>
<feature type="binding site" evidence="10">
    <location>
        <position position="30"/>
    </location>
    <ligand>
        <name>NAD(+)</name>
        <dbReference type="ChEBI" id="CHEBI:57540"/>
    </ligand>
</feature>
<evidence type="ECO:0000313" key="13">
    <source>
        <dbReference type="Proteomes" id="UP000032633"/>
    </source>
</evidence>
<dbReference type="InterPro" id="IPR036220">
    <property type="entry name" value="UDP-Glc/GDP-Man_DH_C_sf"/>
</dbReference>
<evidence type="ECO:0000256" key="10">
    <source>
        <dbReference type="PIRSR" id="PIRSR500134-3"/>
    </source>
</evidence>
<comment type="pathway">
    <text evidence="1">Nucleotide-sugar biosynthesis; UDP-alpha-D-glucuronate biosynthesis; UDP-alpha-D-glucuronate from UDP-alpha-D-glucose: step 1/1.</text>
</comment>
<dbReference type="Gene3D" id="3.40.50.720">
    <property type="entry name" value="NAD(P)-binding Rossmann-like Domain"/>
    <property type="match status" value="2"/>
</dbReference>
<feature type="binding site" evidence="10">
    <location>
        <position position="155"/>
    </location>
    <ligand>
        <name>NAD(+)</name>
        <dbReference type="ChEBI" id="CHEBI:57540"/>
    </ligand>
</feature>
<reference evidence="13" key="2">
    <citation type="submission" date="2015-03" db="EMBL/GenBank/DDBJ databases">
        <title>Genome sequence of Paenibacillus beijingensis strain DSM 24997T.</title>
        <authorList>
            <person name="Kwak Y."/>
            <person name="Shin J.-H."/>
        </authorList>
    </citation>
    <scope>NUCLEOTIDE SEQUENCE [LARGE SCALE GENOMIC DNA]</scope>
    <source>
        <strain evidence="13">DSM 24997</strain>
    </source>
</reference>
<feature type="binding site" evidence="9">
    <location>
        <position position="257"/>
    </location>
    <ligand>
        <name>substrate</name>
    </ligand>
</feature>
<dbReference type="InterPro" id="IPR028357">
    <property type="entry name" value="UDPglc_DH_bac"/>
</dbReference>
<feature type="binding site" evidence="9">
    <location>
        <position position="204"/>
    </location>
    <ligand>
        <name>substrate</name>
    </ligand>
</feature>
<feature type="binding site" evidence="10">
    <location>
        <position position="263"/>
    </location>
    <ligand>
        <name>NAD(+)</name>
        <dbReference type="ChEBI" id="CHEBI:57540"/>
    </ligand>
</feature>
<dbReference type="AlphaFoldDB" id="A0A0D5NNA7"/>
<dbReference type="InterPro" id="IPR017476">
    <property type="entry name" value="UDP-Glc/GDP-Man"/>
</dbReference>
<dbReference type="Gene3D" id="1.20.5.100">
    <property type="entry name" value="Cytochrome c1, transmembrane anchor, C-terminal"/>
    <property type="match status" value="1"/>
</dbReference>
<feature type="binding site" evidence="10">
    <location>
        <position position="328"/>
    </location>
    <ligand>
        <name>NAD(+)</name>
        <dbReference type="ChEBI" id="CHEBI:57540"/>
    </ligand>
</feature>
<keyword evidence="13" id="KW-1185">Reference proteome</keyword>
<proteinExistence type="inferred from homology"/>
<dbReference type="PANTHER" id="PTHR43750">
    <property type="entry name" value="UDP-GLUCOSE 6-DEHYDROGENASE TUAD"/>
    <property type="match status" value="1"/>
</dbReference>
<dbReference type="RefSeq" id="WP_045672176.1">
    <property type="nucleotide sequence ID" value="NZ_CP011058.1"/>
</dbReference>
<dbReference type="STRING" id="1126833.VN24_22005"/>
<name>A0A0D5NNA7_9BACL</name>
<dbReference type="NCBIfam" id="TIGR03026">
    <property type="entry name" value="NDP-sugDHase"/>
    <property type="match status" value="1"/>
</dbReference>
<feature type="binding site" evidence="10">
    <location>
        <position position="121"/>
    </location>
    <ligand>
        <name>NAD(+)</name>
        <dbReference type="ChEBI" id="CHEBI:57540"/>
    </ligand>
</feature>
<dbReference type="GO" id="GO:0006065">
    <property type="term" value="P:UDP-glucuronate biosynthetic process"/>
    <property type="evidence" value="ECO:0007669"/>
    <property type="project" value="UniProtKB-UniPathway"/>
</dbReference>
<dbReference type="Pfam" id="PF00984">
    <property type="entry name" value="UDPG_MGDP_dh"/>
    <property type="match status" value="1"/>
</dbReference>
<evidence type="ECO:0000256" key="9">
    <source>
        <dbReference type="PIRSR" id="PIRSR500134-2"/>
    </source>
</evidence>
<dbReference type="InterPro" id="IPR014027">
    <property type="entry name" value="UDP-Glc/GDP-Man_DH_C"/>
</dbReference>
<dbReference type="Pfam" id="PF03721">
    <property type="entry name" value="UDPG_MGDP_dh_N"/>
    <property type="match status" value="1"/>
</dbReference>
<dbReference type="PATRIC" id="fig|1126833.4.peg.4835"/>
<protein>
    <recommendedName>
        <fullName evidence="3 7">UDP-glucose 6-dehydrogenase</fullName>
        <ecNumber evidence="3 7">1.1.1.22</ecNumber>
    </recommendedName>
</protein>
<keyword evidence="4 7" id="KW-0560">Oxidoreductase</keyword>
<dbReference type="OrthoDB" id="9803238at2"/>
<evidence type="ECO:0000256" key="2">
    <source>
        <dbReference type="ARBA" id="ARBA00006601"/>
    </source>
</evidence>
<dbReference type="SUPFAM" id="SSF48179">
    <property type="entry name" value="6-phosphogluconate dehydrogenase C-terminal domain-like"/>
    <property type="match status" value="1"/>
</dbReference>